<feature type="transmembrane region" description="Helical" evidence="1">
    <location>
        <begin position="37"/>
        <end position="60"/>
    </location>
</feature>
<dbReference type="InterPro" id="IPR046027">
    <property type="entry name" value="DUF5985"/>
</dbReference>
<proteinExistence type="predicted"/>
<dbReference type="AlphaFoldDB" id="A0A328AJU1"/>
<protein>
    <submittedName>
        <fullName evidence="2">Uncharacterized protein</fullName>
    </submittedName>
</protein>
<dbReference type="OrthoDB" id="5295794at2"/>
<dbReference type="EMBL" id="QFYQ01000001">
    <property type="protein sequence ID" value="RAK53148.1"/>
    <property type="molecule type" value="Genomic_DNA"/>
</dbReference>
<evidence type="ECO:0000313" key="2">
    <source>
        <dbReference type="EMBL" id="RAK53148.1"/>
    </source>
</evidence>
<dbReference type="PROSITE" id="PS51257">
    <property type="entry name" value="PROKAR_LIPOPROTEIN"/>
    <property type="match status" value="1"/>
</dbReference>
<organism evidence="2 3">
    <name type="scientific">Phenylobacterium soli</name>
    <dbReference type="NCBI Taxonomy" id="2170551"/>
    <lineage>
        <taxon>Bacteria</taxon>
        <taxon>Pseudomonadati</taxon>
        <taxon>Pseudomonadota</taxon>
        <taxon>Alphaproteobacteria</taxon>
        <taxon>Caulobacterales</taxon>
        <taxon>Caulobacteraceae</taxon>
        <taxon>Phenylobacterium</taxon>
    </lineage>
</organism>
<dbReference type="Proteomes" id="UP000249254">
    <property type="component" value="Unassembled WGS sequence"/>
</dbReference>
<feature type="transmembrane region" description="Helical" evidence="1">
    <location>
        <begin position="6"/>
        <end position="25"/>
    </location>
</feature>
<keyword evidence="1" id="KW-0472">Membrane</keyword>
<keyword evidence="1" id="KW-1133">Transmembrane helix</keyword>
<keyword evidence="3" id="KW-1185">Reference proteome</keyword>
<accession>A0A328AJU1</accession>
<dbReference type="RefSeq" id="WP_111526901.1">
    <property type="nucleotide sequence ID" value="NZ_JBHRSG010000001.1"/>
</dbReference>
<name>A0A328AJU1_9CAUL</name>
<sequence>MKDWAPTAVYLLCLVTACLCAWLLLRAHLRSRSRLLLWTAASFVFLALNNLALVADMVVFPAVDLWIWRQVSAMIALGILLYGFIWEIEP</sequence>
<gene>
    <name evidence="2" type="ORF">DJ017_00680</name>
</gene>
<evidence type="ECO:0000313" key="3">
    <source>
        <dbReference type="Proteomes" id="UP000249254"/>
    </source>
</evidence>
<keyword evidence="1" id="KW-0812">Transmembrane</keyword>
<evidence type="ECO:0000256" key="1">
    <source>
        <dbReference type="SAM" id="Phobius"/>
    </source>
</evidence>
<reference evidence="3" key="1">
    <citation type="submission" date="2018-05" db="EMBL/GenBank/DDBJ databases">
        <authorList>
            <person name="Li X."/>
        </authorList>
    </citation>
    <scope>NUCLEOTIDE SEQUENCE [LARGE SCALE GENOMIC DNA]</scope>
    <source>
        <strain evidence="3">LX32</strain>
    </source>
</reference>
<feature type="transmembrane region" description="Helical" evidence="1">
    <location>
        <begin position="66"/>
        <end position="85"/>
    </location>
</feature>
<comment type="caution">
    <text evidence="2">The sequence shown here is derived from an EMBL/GenBank/DDBJ whole genome shotgun (WGS) entry which is preliminary data.</text>
</comment>
<dbReference type="Pfam" id="PF19447">
    <property type="entry name" value="DUF5985"/>
    <property type="match status" value="1"/>
</dbReference>